<evidence type="ECO:0000256" key="1">
    <source>
        <dbReference type="ARBA" id="ARBA00022737"/>
    </source>
</evidence>
<feature type="domain" description="EF-hand" evidence="5">
    <location>
        <begin position="108"/>
        <end position="143"/>
    </location>
</feature>
<organism evidence="6 7">
    <name type="scientific">Dreissena polymorpha</name>
    <name type="common">Zebra mussel</name>
    <name type="synonym">Mytilus polymorpha</name>
    <dbReference type="NCBI Taxonomy" id="45954"/>
    <lineage>
        <taxon>Eukaryota</taxon>
        <taxon>Metazoa</taxon>
        <taxon>Spiralia</taxon>
        <taxon>Lophotrochozoa</taxon>
        <taxon>Mollusca</taxon>
        <taxon>Bivalvia</taxon>
        <taxon>Autobranchia</taxon>
        <taxon>Heteroconchia</taxon>
        <taxon>Euheterodonta</taxon>
        <taxon>Imparidentia</taxon>
        <taxon>Neoheterodontei</taxon>
        <taxon>Myida</taxon>
        <taxon>Dreissenoidea</taxon>
        <taxon>Dreissenidae</taxon>
        <taxon>Dreissena</taxon>
    </lineage>
</organism>
<evidence type="ECO:0000256" key="3">
    <source>
        <dbReference type="ARBA" id="ARBA00023179"/>
    </source>
</evidence>
<dbReference type="OrthoDB" id="26525at2759"/>
<dbReference type="CDD" id="cd00051">
    <property type="entry name" value="EFh"/>
    <property type="match status" value="1"/>
</dbReference>
<feature type="domain" description="EF-hand" evidence="5">
    <location>
        <begin position="187"/>
        <end position="220"/>
    </location>
</feature>
<dbReference type="PROSITE" id="PS50222">
    <property type="entry name" value="EF_HAND_2"/>
    <property type="match status" value="4"/>
</dbReference>
<dbReference type="PROSITE" id="PS00018">
    <property type="entry name" value="EF_HAND_1"/>
    <property type="match status" value="4"/>
</dbReference>
<keyword evidence="7" id="KW-1185">Reference proteome</keyword>
<accession>A0A9D4BUG3</accession>
<evidence type="ECO:0000259" key="5">
    <source>
        <dbReference type="PROSITE" id="PS50222"/>
    </source>
</evidence>
<dbReference type="Pfam" id="PF13499">
    <property type="entry name" value="EF-hand_7"/>
    <property type="match status" value="2"/>
</dbReference>
<dbReference type="InterPro" id="IPR050230">
    <property type="entry name" value="CALM/Myosin/TropC-like"/>
</dbReference>
<sequence length="220" mass="24823">MLQIVSGGRTIEDSISCIGDTTVSDSYCASFRTMDCVCGSKCAKATNKKTPNQESPKRTIQTDSFGAGIQGSFDTEIRELFRLFDTNNDRSISIQELGTAMRFLGMTPTEQQVTDAMRALDANGNGRIEFQEFYSFMQAEMSKVSDESYTNREDIVRSAFRTFDRDGNGYIDENEFRVAMKKLGETLTDKELDDMMRQADVDGDGKINYEEFVKMWCEAT</sequence>
<protein>
    <recommendedName>
        <fullName evidence="5">EF-hand domain-containing protein</fullName>
    </recommendedName>
</protein>
<dbReference type="InterPro" id="IPR018247">
    <property type="entry name" value="EF_Hand_1_Ca_BS"/>
</dbReference>
<dbReference type="SMART" id="SM00054">
    <property type="entry name" value="EFh"/>
    <property type="match status" value="4"/>
</dbReference>
<evidence type="ECO:0000256" key="2">
    <source>
        <dbReference type="ARBA" id="ARBA00022837"/>
    </source>
</evidence>
<proteinExistence type="predicted"/>
<dbReference type="InterPro" id="IPR011992">
    <property type="entry name" value="EF-hand-dom_pair"/>
</dbReference>
<dbReference type="SUPFAM" id="SSF47473">
    <property type="entry name" value="EF-hand"/>
    <property type="match status" value="1"/>
</dbReference>
<feature type="compositionally biased region" description="Polar residues" evidence="4">
    <location>
        <begin position="48"/>
        <end position="64"/>
    </location>
</feature>
<dbReference type="AlphaFoldDB" id="A0A9D4BUG3"/>
<gene>
    <name evidence="6" type="ORF">DPMN_068786</name>
</gene>
<feature type="domain" description="EF-hand" evidence="5">
    <location>
        <begin position="151"/>
        <end position="186"/>
    </location>
</feature>
<feature type="region of interest" description="Disordered" evidence="4">
    <location>
        <begin position="46"/>
        <end position="65"/>
    </location>
</feature>
<dbReference type="FunFam" id="1.10.238.10:FF:000001">
    <property type="entry name" value="Calmodulin 1"/>
    <property type="match status" value="1"/>
</dbReference>
<dbReference type="EMBL" id="JAIWYP010000014">
    <property type="protein sequence ID" value="KAH3709324.1"/>
    <property type="molecule type" value="Genomic_DNA"/>
</dbReference>
<dbReference type="GO" id="GO:0016460">
    <property type="term" value="C:myosin II complex"/>
    <property type="evidence" value="ECO:0007669"/>
    <property type="project" value="TreeGrafter"/>
</dbReference>
<evidence type="ECO:0000313" key="7">
    <source>
        <dbReference type="Proteomes" id="UP000828390"/>
    </source>
</evidence>
<dbReference type="InterPro" id="IPR002048">
    <property type="entry name" value="EF_hand_dom"/>
</dbReference>
<dbReference type="GO" id="GO:0005509">
    <property type="term" value="F:calcium ion binding"/>
    <property type="evidence" value="ECO:0007669"/>
    <property type="project" value="InterPro"/>
</dbReference>
<evidence type="ECO:0000256" key="4">
    <source>
        <dbReference type="SAM" id="MobiDB-lite"/>
    </source>
</evidence>
<name>A0A9D4BUG3_DREPO</name>
<reference evidence="6" key="2">
    <citation type="submission" date="2020-11" db="EMBL/GenBank/DDBJ databases">
        <authorList>
            <person name="McCartney M.A."/>
            <person name="Auch B."/>
            <person name="Kono T."/>
            <person name="Mallez S."/>
            <person name="Becker A."/>
            <person name="Gohl D.M."/>
            <person name="Silverstein K.A.T."/>
            <person name="Koren S."/>
            <person name="Bechman K.B."/>
            <person name="Herman A."/>
            <person name="Abrahante J.E."/>
            <person name="Garbe J."/>
        </authorList>
    </citation>
    <scope>NUCLEOTIDE SEQUENCE</scope>
    <source>
        <strain evidence="6">Duluth1</strain>
        <tissue evidence="6">Whole animal</tissue>
    </source>
</reference>
<dbReference type="PANTHER" id="PTHR23048">
    <property type="entry name" value="MYOSIN LIGHT CHAIN 1, 3"/>
    <property type="match status" value="1"/>
</dbReference>
<keyword evidence="3" id="KW-0514">Muscle protein</keyword>
<evidence type="ECO:0000313" key="6">
    <source>
        <dbReference type="EMBL" id="KAH3709324.1"/>
    </source>
</evidence>
<dbReference type="Gene3D" id="1.10.238.10">
    <property type="entry name" value="EF-hand"/>
    <property type="match status" value="2"/>
</dbReference>
<dbReference type="Proteomes" id="UP000828390">
    <property type="component" value="Unassembled WGS sequence"/>
</dbReference>
<comment type="caution">
    <text evidence="6">The sequence shown here is derived from an EMBL/GenBank/DDBJ whole genome shotgun (WGS) entry which is preliminary data.</text>
</comment>
<reference evidence="6" key="1">
    <citation type="journal article" date="2019" name="bioRxiv">
        <title>The Genome of the Zebra Mussel, Dreissena polymorpha: A Resource for Invasive Species Research.</title>
        <authorList>
            <person name="McCartney M.A."/>
            <person name="Auch B."/>
            <person name="Kono T."/>
            <person name="Mallez S."/>
            <person name="Zhang Y."/>
            <person name="Obille A."/>
            <person name="Becker A."/>
            <person name="Abrahante J.E."/>
            <person name="Garbe J."/>
            <person name="Badalamenti J.P."/>
            <person name="Herman A."/>
            <person name="Mangelson H."/>
            <person name="Liachko I."/>
            <person name="Sullivan S."/>
            <person name="Sone E.D."/>
            <person name="Koren S."/>
            <person name="Silverstein K.A.T."/>
            <person name="Beckman K.B."/>
            <person name="Gohl D.M."/>
        </authorList>
    </citation>
    <scope>NUCLEOTIDE SEQUENCE</scope>
    <source>
        <strain evidence="6">Duluth1</strain>
        <tissue evidence="6">Whole animal</tissue>
    </source>
</reference>
<keyword evidence="1" id="KW-0677">Repeat</keyword>
<dbReference type="PANTHER" id="PTHR23048:SF0">
    <property type="entry name" value="CALMODULIN LIKE 3"/>
    <property type="match status" value="1"/>
</dbReference>
<keyword evidence="2" id="KW-0106">Calcium</keyword>
<feature type="domain" description="EF-hand" evidence="5">
    <location>
        <begin position="72"/>
        <end position="107"/>
    </location>
</feature>